<organism evidence="8 9">
    <name type="scientific">Pristionchus pacificus</name>
    <name type="common">Parasitic nematode worm</name>
    <dbReference type="NCBI Taxonomy" id="54126"/>
    <lineage>
        <taxon>Eukaryota</taxon>
        <taxon>Metazoa</taxon>
        <taxon>Ecdysozoa</taxon>
        <taxon>Nematoda</taxon>
        <taxon>Chromadorea</taxon>
        <taxon>Rhabditida</taxon>
        <taxon>Rhabditina</taxon>
        <taxon>Diplogasteromorpha</taxon>
        <taxon>Diplogasteroidea</taxon>
        <taxon>Neodiplogasteridae</taxon>
        <taxon>Pristionchus</taxon>
    </lineage>
</organism>
<evidence type="ECO:0000313" key="9">
    <source>
        <dbReference type="Proteomes" id="UP000005239"/>
    </source>
</evidence>
<dbReference type="InterPro" id="IPR001031">
    <property type="entry name" value="Thioesterase"/>
</dbReference>
<dbReference type="OrthoDB" id="416786at2759"/>
<dbReference type="Gene3D" id="3.30.559.30">
    <property type="entry name" value="Nonribosomal peptide synthetase, condensation domain"/>
    <property type="match status" value="4"/>
</dbReference>
<evidence type="ECO:0000256" key="5">
    <source>
        <dbReference type="ARBA" id="ARBA00022553"/>
    </source>
</evidence>
<dbReference type="InterPro" id="IPR001242">
    <property type="entry name" value="Condensation_dom"/>
</dbReference>
<reference evidence="8" key="2">
    <citation type="submission" date="2022-06" db="UniProtKB">
        <authorList>
            <consortium name="EnsemblMetazoa"/>
        </authorList>
    </citation>
    <scope>IDENTIFICATION</scope>
    <source>
        <strain evidence="8">PS312</strain>
    </source>
</reference>
<dbReference type="EnsemblMetazoa" id="PPA07616.1">
    <property type="protein sequence ID" value="PPA07616.1"/>
    <property type="gene ID" value="WBGene00097170"/>
</dbReference>
<dbReference type="Gene3D" id="3.30.559.10">
    <property type="entry name" value="Chloramphenicol acetyltransferase-like domain"/>
    <property type="match status" value="4"/>
</dbReference>
<dbReference type="Gene3D" id="3.40.50.1820">
    <property type="entry name" value="alpha/beta hydrolase"/>
    <property type="match status" value="1"/>
</dbReference>
<dbReference type="GO" id="GO:0031177">
    <property type="term" value="F:phosphopantetheine binding"/>
    <property type="evidence" value="ECO:0000318"/>
    <property type="project" value="GO_Central"/>
</dbReference>
<comment type="catalytic activity">
    <reaction evidence="7">
        <text>acetyl-CoA + n malonyl-CoA + 2n NADPH + 2n H(+) = a long-chain fatty acid + (n+1) CoA + n CO2 + 2n NADP(+).</text>
        <dbReference type="EC" id="2.3.1.85"/>
    </reaction>
</comment>
<dbReference type="SUPFAM" id="SSF52777">
    <property type="entry name" value="CoA-dependent acyltransferases"/>
    <property type="match status" value="8"/>
</dbReference>
<dbReference type="SUPFAM" id="SSF56801">
    <property type="entry name" value="Acetyl-CoA synthetase-like"/>
    <property type="match status" value="2"/>
</dbReference>
<dbReference type="InterPro" id="IPR045851">
    <property type="entry name" value="AMP-bd_C_sf"/>
</dbReference>
<dbReference type="EC" id="2.3.1.85" evidence="2"/>
<dbReference type="InterPro" id="IPR006162">
    <property type="entry name" value="Ppantetheine_attach_site"/>
</dbReference>
<dbReference type="InterPro" id="IPR020845">
    <property type="entry name" value="AMP-binding_CS"/>
</dbReference>
<protein>
    <recommendedName>
        <fullName evidence="3">Fatty acid synthase</fullName>
        <ecNumber evidence="2">2.3.1.85</ecNumber>
        <ecNumber evidence="1">3.1.2.14</ecNumber>
    </recommendedName>
</protein>
<dbReference type="GO" id="GO:0043041">
    <property type="term" value="P:amino acid activation for nonribosomal peptide biosynthetic process"/>
    <property type="evidence" value="ECO:0000318"/>
    <property type="project" value="GO_Central"/>
</dbReference>
<gene>
    <name evidence="8" type="primary">WBGene00097170</name>
</gene>
<dbReference type="InterPro" id="IPR009081">
    <property type="entry name" value="PP-bd_ACP"/>
</dbReference>
<dbReference type="PROSITE" id="PS50075">
    <property type="entry name" value="CARRIER"/>
    <property type="match status" value="4"/>
</dbReference>
<dbReference type="Gene3D" id="1.10.1200.10">
    <property type="entry name" value="ACP-like"/>
    <property type="match status" value="4"/>
</dbReference>
<dbReference type="GO" id="GO:0016874">
    <property type="term" value="F:ligase activity"/>
    <property type="evidence" value="ECO:0007669"/>
    <property type="project" value="UniProtKB-KW"/>
</dbReference>
<accession>A0A2A6CB96</accession>
<dbReference type="EC" id="3.1.2.14" evidence="1"/>
<dbReference type="GO" id="GO:0005737">
    <property type="term" value="C:cytoplasm"/>
    <property type="evidence" value="ECO:0000318"/>
    <property type="project" value="GO_Central"/>
</dbReference>
<evidence type="ECO:0000256" key="7">
    <source>
        <dbReference type="ARBA" id="ARBA00044883"/>
    </source>
</evidence>
<dbReference type="Pfam" id="PF00668">
    <property type="entry name" value="Condensation"/>
    <property type="match status" value="4"/>
</dbReference>
<evidence type="ECO:0000256" key="2">
    <source>
        <dbReference type="ARBA" id="ARBA00012873"/>
    </source>
</evidence>
<reference evidence="9" key="1">
    <citation type="journal article" date="2008" name="Nat. Genet.">
        <title>The Pristionchus pacificus genome provides a unique perspective on nematode lifestyle and parasitism.</title>
        <authorList>
            <person name="Dieterich C."/>
            <person name="Clifton S.W."/>
            <person name="Schuster L.N."/>
            <person name="Chinwalla A."/>
            <person name="Delehaunty K."/>
            <person name="Dinkelacker I."/>
            <person name="Fulton L."/>
            <person name="Fulton R."/>
            <person name="Godfrey J."/>
            <person name="Minx P."/>
            <person name="Mitreva M."/>
            <person name="Roeseler W."/>
            <person name="Tian H."/>
            <person name="Witte H."/>
            <person name="Yang S.P."/>
            <person name="Wilson R.K."/>
            <person name="Sommer R.J."/>
        </authorList>
    </citation>
    <scope>NUCLEOTIDE SEQUENCE [LARGE SCALE GENOMIC DNA]</scope>
    <source>
        <strain evidence="9">PS312</strain>
    </source>
</reference>
<dbReference type="InterPro" id="IPR036736">
    <property type="entry name" value="ACP-like_sf"/>
</dbReference>
<dbReference type="GO" id="GO:0044550">
    <property type="term" value="P:secondary metabolite biosynthetic process"/>
    <property type="evidence" value="ECO:0000318"/>
    <property type="project" value="GO_Central"/>
</dbReference>
<evidence type="ECO:0000256" key="3">
    <source>
        <dbReference type="ARBA" id="ARBA00018769"/>
    </source>
</evidence>
<evidence type="ECO:0000256" key="1">
    <source>
        <dbReference type="ARBA" id="ARBA00012480"/>
    </source>
</evidence>
<dbReference type="Pfam" id="PF00550">
    <property type="entry name" value="PP-binding"/>
    <property type="match status" value="4"/>
</dbReference>
<keyword evidence="5" id="KW-0597">Phosphoprotein</keyword>
<dbReference type="GO" id="GO:0004312">
    <property type="term" value="F:fatty acid synthase activity"/>
    <property type="evidence" value="ECO:0007669"/>
    <property type="project" value="UniProtKB-EC"/>
</dbReference>
<sequence>MTPIKGREVEKFRMIVNRYSPSMSSTVFDTVTRFLGRFTPDPIDVSSSTIDIGLDSIHLSELEFELQRVYPTVYLQYGFTIRLSTIGEIVKYVEGRVGSTKVEEKAADLLHIPLSAVQRRILFLCRLHPENAHQFEEKISFSAKNIDRKRMEFTLRRIVMRHVILRTCYEAERQFVLSATECHFSIDESIGESKDEGFIDIEKEPPIRVSFQRSRSGYEVNISFHHIAVDGRSIGIFLQELKIIYDSSSNSSMPKPRQYIDDLSDTVDDDSSQAHIDYWIQKLSVLDSQLLHTDYRRLPTDSVEGKSIEMTIPPSLMLSLHSLRRQSGSTSFGVLVSLYRLFVYKTTGFDDFPLGVMVENRNEKNRETIGCFVNSCVLRSRLSSSSSFTQFTREIQQNLHEIRDHSSIPFDDVVSAVQADSDGGTSPLFQILFVMDNVVVPSSDDVFQMIKVDSNTAKYEQTWYITNYGTEMSIKVEYRTDLFNEKTIQRSIDFVLFLLQKLAEEPEIRINEVSLMRPIDYLQYHEENRVNTQDYPNFNRLMITDSAKGTVRFKDSICPTSEIIQQSGRIARVLKAEYISHFGEPHRSDNFLVVYVERSTDLIPLVLAGLEAGFCLAPISLDWSLDRRREVLSTIGNALYVTDRDPIPGKFSLQFSSVVKRAGSLGKIGRRSLSINLPSDVLYATFTSGTTGVAKCVCNSGEGMGNLMMNYTREYGVGAHSSVYQVINYAFDIFFCDLFLALVNNADLTLARGAIPERKEMERGRISHCFVMPAFLNFSEDVDLWASLDTVLVTGETMQSKAFRNLLHSGVPLHQLYGATEQTINNTSQRLHIDTPRRAVGKTYRNLGIRTVDKDGQPLPHLWPAFLRYSGPGLARGVYGQFERSQKMFPIDNCVLREEKVMNDDHRCFDSGDLLRRGEDGNLVFVGRNDHLRKVRGRAVDLREIEHHLSSIPQVSGCFVRIWNDSLIAYAVSQMSSDQINKKLSEYLPSYMVPEHIISLPRFPTNANGKIDVKALPEPLLIASEEVKCIIEPRNELEKQLSGIFESLLKKKISITDDFFSFGGNSLLAMLAVQKIESELSLTLPLIRFFQLRTIAKIAESLQASSTLDVQPPSETAVAKEPLPVQRSGETHRAVPIPSFRIPLSPQQRHLWFQYAFDPSSSAGDIAMKMKIPDVNLILRLQSIINTLIMANDGLRTVMLIEGSLPVQYSMSATECFHSIRGHENEGQKLSIQNRIIVGLSRDGELRIRLHHILVDGRSLAILHEQMGQLMAGKPLQSSRSFLQYCSSASNTSHTIGEWMHYLSDSPELHLPMEKTDKTGHGTVVQKISLEKGLLAEFVEKRECTSFHLLIASFISTLHQLSKECDFTIGVVHAGRTMETHNIVGLFVNTLPVRVKIERTMDIEAAKETLLFPFTNCTSSLGEIVQAVNPKRIAGRHPIFQHVINFQNMSGEEDGSVDYEHTTETAFDTCWKIEERAGGFVVRVDYNREMFGEEFVKNTAKMFEKSMKNFIQSSSTDSVNVQMEIERATEKIGPDSELNVIELVRSTWMKHLGVASLPDHHNFFEVGGHSLIALAVINELSGLIGKEIPIRYIFEHQTLNDFVLCIQQLLVETKESEIVKKEENSIDPLRIRASHLQVPLLEHMKNNGSESFVKAYNITARIRIKKAVLREEIRQRFNRLCLRHPSLRTFYVYDGAFCQRMVSATECYLFIGTTVEQDGAFDVFDCPPIAVSLQHFELYICISHLNVDGHSMKTLVKELAEFHFDDKRENTGSFNQLNDELEMRPSAAETSFWNKILSGFVFNPLRSSPRNSKPRLDAGCISKEYPDLSRIISQLCSTHHCTPFSVLLASLGTTLQHHSLERDAPVSIGWPVDMRSTKTEKTMGFATNTLVTTVDGAAFSSQDLVSSVSQQVIGALEHRTTPFEDLLTISGASTLFETMLVMDPFSLDDGDEFEVIDDKQPFTKFPLTFFVQNSLNGVKITAHFMKDLVLSSTIESILDEWEQTLNCWATGCSLKLKSRYDEVKETIVKRQGQFVRVEDLAAMCTSIGRCQAMQENGRLILEYDASIPEKALIDHIKHNVPLCLHPGELRRCSFAVETPSSLPLTPQQLQMYFLSREDASGHYNVPFVQRFSKSSVNVHHLTLALHNVRQKNEALRTQLVEEDGEPVQIVLPATQSYYSTTLVPLTEEELQHRLNSVKDLTLDLAHYPARLTLFYTGDDIVLLLVISHVICDGWSTSLMQQQLSTVYENLQKGQWPKMSRRRTWKEYNDVLQSTNPTKLIDEDYLKDIVASLPDEKSALEKEGGTEVYCTLHLDKCSSVELKKRAAALDSTPFIILLQSFAQCIHQVFGVNNINIGTTVANRSSSTIKTIGCFMNTIAIPVHASDPSKIKSIQSSLALNIPNFHLLKAVRSRLNQPDVCLFDVFVNCRYGMESEKNVKVEGVKKSEVHKMAPIYPLEFYVEEEDGEYEIEVKLKKGDKKTFEKLVGALRKILLHREDVADVAIKSEKDTTWTSTSTRDDISSLDLASILHHNSQLNGDGLAIHTPSRKITYSELWKMLSRRAAIIRDELFTTTGEILRADDVIGVRMEHGEDAMMSCLSIVVAGAAYLPLLHNWPEERVRHAVGETGCTLVIDHHNLFIKRDNREVRWVRRNMIEDGAYVIYTSGTTGKPKGVVAVHRGVVNMLSFTVRNLSMREDDVIYQFTKFVFDNSVLEIWLALASGSTLFIDDSPFTHHRFISNINHYGITHALLFPGLVAAFSDDQLTTLSTLRAWCMGAEKASQPLVDKAIEKGINIVQVYGPTETTTYALSRFMKRSDDANNLGMGLSNTMLRVKYNEDKTGELFITGQGLMRGYVGRTKEQSFTDGYYATGDVVRVQNDGTVIFVGRNDGQVKVRGYRVELNEVENALLKCAQQVKVLLFEEQQQLIAFVKSSLTGPQIRSHCGNLLPDYMIPSRFISLTSFPLTDNAKVNVTKLRSMVNTRRDDEDRDDKSPLDQRFREVLKRVGFRFVTLDDNFIEIGGQSIIAMKLSAEIENEFGVNLPPQEIYRAKTLKEILPRLSIGKDKNHSIIEEHVQDARQEINVNNSTDKIREMWKLMLNTASFTDDDNFFLVGGDSFKLLKLHNKFVQEFRLDLSLSDLLRNLTIKKQTEMLTSRKKVHSSLLRLRKASKNSKQFIAKYSGTVVLLHPLIGGVQMPYRNLIAQLANDYEVIGFEHPQTFTRDSTAAEFKSIESLVQSYVLPHKSELKSMNKLVLIGASLGSLLAFEMASQLGVETEMIVIDGTSNQRPVTSLHLMTQCTHSLQTLSISLEEHRSMMIDILNKYKVDDPVLIDHMISHSWQLYLLSRDYHPIRNERISVHVFSCCETDLNWSEIALLKSVHKLTGDHSQILNLSNSTVLADYIPSLLCHPCAHL</sequence>
<evidence type="ECO:0000313" key="8">
    <source>
        <dbReference type="EnsemblMetazoa" id="PPA07616.1"/>
    </source>
</evidence>
<keyword evidence="6" id="KW-0436">Ligase</keyword>
<dbReference type="Gene3D" id="3.40.50.12780">
    <property type="entry name" value="N-terminal domain of ligase-like"/>
    <property type="match status" value="2"/>
</dbReference>
<dbReference type="Pfam" id="PF00975">
    <property type="entry name" value="Thioesterase"/>
    <property type="match status" value="1"/>
</dbReference>
<dbReference type="SUPFAM" id="SSF47336">
    <property type="entry name" value="ACP-like"/>
    <property type="match status" value="5"/>
</dbReference>
<evidence type="ECO:0000256" key="4">
    <source>
        <dbReference type="ARBA" id="ARBA00022450"/>
    </source>
</evidence>
<dbReference type="PANTHER" id="PTHR45527:SF1">
    <property type="entry name" value="FATTY ACID SYNTHASE"/>
    <property type="match status" value="1"/>
</dbReference>
<dbReference type="GO" id="GO:0016297">
    <property type="term" value="F:fatty acyl-[ACP] hydrolase activity"/>
    <property type="evidence" value="ECO:0007669"/>
    <property type="project" value="UniProtKB-EC"/>
</dbReference>
<dbReference type="InterPro" id="IPR042099">
    <property type="entry name" value="ANL_N_sf"/>
</dbReference>
<dbReference type="PROSITE" id="PS00012">
    <property type="entry name" value="PHOSPHOPANTETHEINE"/>
    <property type="match status" value="2"/>
</dbReference>
<accession>A0A8R1Y8U6</accession>
<keyword evidence="9" id="KW-1185">Reference proteome</keyword>
<dbReference type="Pfam" id="PF00501">
    <property type="entry name" value="AMP-binding"/>
    <property type="match status" value="2"/>
</dbReference>
<dbReference type="Gene3D" id="3.30.300.30">
    <property type="match status" value="2"/>
</dbReference>
<dbReference type="InterPro" id="IPR000873">
    <property type="entry name" value="AMP-dep_synth/lig_dom"/>
</dbReference>
<dbReference type="InterPro" id="IPR029058">
    <property type="entry name" value="AB_hydrolase_fold"/>
</dbReference>
<name>A0A2A6CB96_PRIPA</name>
<dbReference type="Proteomes" id="UP000005239">
    <property type="component" value="Unassembled WGS sequence"/>
</dbReference>
<dbReference type="SUPFAM" id="SSF53474">
    <property type="entry name" value="alpha/beta-Hydrolases"/>
    <property type="match status" value="1"/>
</dbReference>
<keyword evidence="4" id="KW-0596">Phosphopantetheine</keyword>
<evidence type="ECO:0000256" key="6">
    <source>
        <dbReference type="ARBA" id="ARBA00022598"/>
    </source>
</evidence>
<proteinExistence type="predicted"/>
<dbReference type="PROSITE" id="PS00455">
    <property type="entry name" value="AMP_BINDING"/>
    <property type="match status" value="1"/>
</dbReference>
<dbReference type="InterPro" id="IPR023213">
    <property type="entry name" value="CAT-like_dom_sf"/>
</dbReference>
<dbReference type="PANTHER" id="PTHR45527">
    <property type="entry name" value="NONRIBOSOMAL PEPTIDE SYNTHETASE"/>
    <property type="match status" value="1"/>
</dbReference>
<dbReference type="InterPro" id="IPR020806">
    <property type="entry name" value="PKS_PP-bd"/>
</dbReference>
<dbReference type="SMART" id="SM00823">
    <property type="entry name" value="PKS_PP"/>
    <property type="match status" value="3"/>
</dbReference>